<evidence type="ECO:0000256" key="1">
    <source>
        <dbReference type="SAM" id="MobiDB-lite"/>
    </source>
</evidence>
<feature type="compositionally biased region" description="Polar residues" evidence="1">
    <location>
        <begin position="395"/>
        <end position="408"/>
    </location>
</feature>
<dbReference type="Gene3D" id="3.40.33.10">
    <property type="entry name" value="CAP"/>
    <property type="match status" value="1"/>
</dbReference>
<feature type="compositionally biased region" description="Basic and acidic residues" evidence="1">
    <location>
        <begin position="219"/>
        <end position="231"/>
    </location>
</feature>
<proteinExistence type="predicted"/>
<feature type="compositionally biased region" description="Low complexity" evidence="1">
    <location>
        <begin position="362"/>
        <end position="380"/>
    </location>
</feature>
<gene>
    <name evidence="3" type="ORF">KIN20_000645</name>
</gene>
<dbReference type="SUPFAM" id="SSF55797">
    <property type="entry name" value="PR-1-like"/>
    <property type="match status" value="1"/>
</dbReference>
<dbReference type="InterPro" id="IPR035940">
    <property type="entry name" value="CAP_sf"/>
</dbReference>
<evidence type="ECO:0000313" key="4">
    <source>
        <dbReference type="Proteomes" id="UP001196413"/>
    </source>
</evidence>
<protein>
    <recommendedName>
        <fullName evidence="2">SCP domain-containing protein</fullName>
    </recommendedName>
</protein>
<reference evidence="3" key="1">
    <citation type="submission" date="2021-06" db="EMBL/GenBank/DDBJ databases">
        <title>Parelaphostrongylus tenuis whole genome reference sequence.</title>
        <authorList>
            <person name="Garwood T.J."/>
            <person name="Larsen P.A."/>
            <person name="Fountain-Jones N.M."/>
            <person name="Garbe J.R."/>
            <person name="Macchietto M.G."/>
            <person name="Kania S.A."/>
            <person name="Gerhold R.W."/>
            <person name="Richards J.E."/>
            <person name="Wolf T.M."/>
        </authorList>
    </citation>
    <scope>NUCLEOTIDE SEQUENCE</scope>
    <source>
        <strain evidence="3">MNPRO001-30</strain>
        <tissue evidence="3">Meninges</tissue>
    </source>
</reference>
<accession>A0AAD5MKY5</accession>
<feature type="compositionally biased region" description="Basic and acidic residues" evidence="1">
    <location>
        <begin position="265"/>
        <end position="277"/>
    </location>
</feature>
<dbReference type="EMBL" id="JAHQIW010000094">
    <property type="protein sequence ID" value="KAJ1345989.1"/>
    <property type="molecule type" value="Genomic_DNA"/>
</dbReference>
<feature type="region of interest" description="Disordered" evidence="1">
    <location>
        <begin position="203"/>
        <end position="425"/>
    </location>
</feature>
<dbReference type="AlphaFoldDB" id="A0AAD5MKY5"/>
<comment type="caution">
    <text evidence="3">The sequence shown here is derived from an EMBL/GenBank/DDBJ whole genome shotgun (WGS) entry which is preliminary data.</text>
</comment>
<feature type="compositionally biased region" description="Polar residues" evidence="1">
    <location>
        <begin position="306"/>
        <end position="323"/>
    </location>
</feature>
<feature type="domain" description="SCP" evidence="2">
    <location>
        <begin position="13"/>
        <end position="163"/>
    </location>
</feature>
<feature type="compositionally biased region" description="Basic and acidic residues" evidence="1">
    <location>
        <begin position="324"/>
        <end position="338"/>
    </location>
</feature>
<dbReference type="CDD" id="cd05380">
    <property type="entry name" value="CAP_euk"/>
    <property type="match status" value="1"/>
</dbReference>
<dbReference type="SMART" id="SM00198">
    <property type="entry name" value="SCP"/>
    <property type="match status" value="1"/>
</dbReference>
<feature type="compositionally biased region" description="Basic and acidic residues" evidence="1">
    <location>
        <begin position="347"/>
        <end position="361"/>
    </location>
</feature>
<sequence length="425" mass="47281">MPFGCQEINTGDETRQGVLNLINRIRSRVALGEFEGKNHFPSASDMQAMRWDCNLETIANISVTDCAEDSPPAAAMYGMNYQFFKSGTPDFTLKHSMESAVLHWADIKNANWQANNIFSENPTLRSFANLIRATTNAVGCASRMCNGRAAAACVFSQPDVQPGTPLYTPGNPCRKDEDCVAFSPAYCESGLCVNASRKTTTVMATTTPDEPRTQTSDGWRTETPSERRTTASHEPWTETSDGRTETPSERRTTTSNESWTQTSDGRTETPSERRTTTSDEPWTETSDGRTETSSERRTTTPDEPWTETSDGRTTTSNEPWTETSDGRTETPSERRTTTSDEPWTETSDGRTETPSERRTTTPDEPWTETSSEGRTTTSDEPWTETSDGRTETPSERQTTTSDEPWTETSDGRTETPSERQDNNIG</sequence>
<feature type="compositionally biased region" description="Polar residues" evidence="1">
    <location>
        <begin position="203"/>
        <end position="218"/>
    </location>
</feature>
<evidence type="ECO:0000313" key="3">
    <source>
        <dbReference type="EMBL" id="KAJ1345989.1"/>
    </source>
</evidence>
<dbReference type="Pfam" id="PF00188">
    <property type="entry name" value="CAP"/>
    <property type="match status" value="1"/>
</dbReference>
<dbReference type="InterPro" id="IPR014044">
    <property type="entry name" value="CAP_dom"/>
</dbReference>
<dbReference type="Proteomes" id="UP001196413">
    <property type="component" value="Unassembled WGS sequence"/>
</dbReference>
<organism evidence="3 4">
    <name type="scientific">Parelaphostrongylus tenuis</name>
    <name type="common">Meningeal worm</name>
    <dbReference type="NCBI Taxonomy" id="148309"/>
    <lineage>
        <taxon>Eukaryota</taxon>
        <taxon>Metazoa</taxon>
        <taxon>Ecdysozoa</taxon>
        <taxon>Nematoda</taxon>
        <taxon>Chromadorea</taxon>
        <taxon>Rhabditida</taxon>
        <taxon>Rhabditina</taxon>
        <taxon>Rhabditomorpha</taxon>
        <taxon>Strongyloidea</taxon>
        <taxon>Metastrongylidae</taxon>
        <taxon>Parelaphostrongylus</taxon>
    </lineage>
</organism>
<feature type="compositionally biased region" description="Basic and acidic residues" evidence="1">
    <location>
        <begin position="286"/>
        <end position="300"/>
    </location>
</feature>
<keyword evidence="4" id="KW-1185">Reference proteome</keyword>
<feature type="compositionally biased region" description="Basic and acidic residues" evidence="1">
    <location>
        <begin position="409"/>
        <end position="425"/>
    </location>
</feature>
<name>A0AAD5MKY5_PARTN</name>
<evidence type="ECO:0000259" key="2">
    <source>
        <dbReference type="SMART" id="SM00198"/>
    </source>
</evidence>
<feature type="compositionally biased region" description="Basic and acidic residues" evidence="1">
    <location>
        <begin position="240"/>
        <end position="252"/>
    </location>
</feature>